<dbReference type="Gene3D" id="3.90.550.10">
    <property type="entry name" value="Spore Coat Polysaccharide Biosynthesis Protein SpsA, Chain A"/>
    <property type="match status" value="1"/>
</dbReference>
<dbReference type="InterPro" id="IPR029044">
    <property type="entry name" value="Nucleotide-diphossugar_trans"/>
</dbReference>
<dbReference type="Pfam" id="PF02585">
    <property type="entry name" value="PIG-L"/>
    <property type="match status" value="1"/>
</dbReference>
<dbReference type="Gene3D" id="3.40.50.10320">
    <property type="entry name" value="LmbE-like"/>
    <property type="match status" value="1"/>
</dbReference>
<dbReference type="InterPro" id="IPR001173">
    <property type="entry name" value="Glyco_trans_2-like"/>
</dbReference>
<evidence type="ECO:0000313" key="3">
    <source>
        <dbReference type="EMBL" id="NMQ06095.1"/>
    </source>
</evidence>
<dbReference type="Proteomes" id="UP000886469">
    <property type="component" value="Unassembled WGS sequence"/>
</dbReference>
<comment type="caution">
    <text evidence="3">The sequence shown here is derived from an EMBL/GenBank/DDBJ whole genome shotgun (WGS) entry which is preliminary data.</text>
</comment>
<keyword evidence="1" id="KW-0175">Coiled coil</keyword>
<feature type="domain" description="Glycosyltransferase 2-like" evidence="2">
    <location>
        <begin position="254"/>
        <end position="344"/>
    </location>
</feature>
<evidence type="ECO:0000259" key="2">
    <source>
        <dbReference type="Pfam" id="PF00535"/>
    </source>
</evidence>
<keyword evidence="4" id="KW-1185">Reference proteome</keyword>
<dbReference type="EMBL" id="SPMX01000036">
    <property type="protein sequence ID" value="NMQ06095.1"/>
    <property type="molecule type" value="Genomic_DNA"/>
</dbReference>
<accession>A0ABX1T8U1</accession>
<dbReference type="SUPFAM" id="SSF102588">
    <property type="entry name" value="LmbE-like"/>
    <property type="match status" value="1"/>
</dbReference>
<dbReference type="InterPro" id="IPR024078">
    <property type="entry name" value="LmbE-like_dom_sf"/>
</dbReference>
<reference evidence="3" key="1">
    <citation type="submission" date="2019-03" db="EMBL/GenBank/DDBJ databases">
        <title>Metabolic reconstructions from genomes of highly enriched 'Candidatus Accumulibacter' and 'Candidatus Competibacter' bioreactor populations.</title>
        <authorList>
            <person name="Annavajhala M.K."/>
            <person name="Welles L."/>
            <person name="Abbas B."/>
            <person name="Sorokin D."/>
            <person name="Park H."/>
            <person name="Van Loosdrecht M."/>
            <person name="Chandran K."/>
        </authorList>
    </citation>
    <scope>NUCLEOTIDE SEQUENCE</scope>
    <source>
        <strain evidence="3">SBR_L</strain>
    </source>
</reference>
<gene>
    <name evidence="3" type="ORF">E4Q08_12955</name>
</gene>
<dbReference type="PANTHER" id="PTHR12993">
    <property type="entry name" value="N-ACETYLGLUCOSAMINYL-PHOSPHATIDYLINOSITOL DE-N-ACETYLASE-RELATED"/>
    <property type="match status" value="1"/>
</dbReference>
<proteinExistence type="predicted"/>
<dbReference type="SUPFAM" id="SSF53448">
    <property type="entry name" value="Nucleotide-diphospho-sugar transferases"/>
    <property type="match status" value="1"/>
</dbReference>
<sequence>MLPYRAQQLIPAAGVLVLAPHPDDEVFGCGGALAAHVAAGVPVRVVILTNGALFGDPHTRLNESCTAGRLLGYGKPESWNFPDRGLEYGEPLVARLLAAITASAADLVYAPSLREIHPDHRQLAMAAAEAVRRVGGALRLAQYEVGVPLRPNLLLDITPFADLKQQAMACFVSQLRHQRYDEHILALNRYRTYTLTAEVRLAEAYALVSAQALCENALLDLVEPEYVFQARLGFPCSSQDVPLVSVVVRRPAGSDLRLSLDSLALQTYPNIEVLLVDGDPGLPALPGNCGRHLLRQIRTNRCLSAAAASNVGFDEATGTYCLVLDAGKSIPPEHASSLVFALRKQSSCHVAYASAPQREGNACQASGEGIDCDAVRLLCRPDIPLRAVLFDLCLVNKGCRFDESLEGQQDWDFLLQLSLASAFLQVACADPFPDDPVNAREPPEPPEPPSLLAMCERWRTRCSSAQLASLMRRACDPPQLAVLRRQMAELQLTMEEKSRFLVVRDRELLECRSTVESLRIELDERDLRIAELRLQVQEHERQRAEMLASHSWRITRLLRCLSAAWREWCRK</sequence>
<organism evidence="3 4">
    <name type="scientific">Candidatus Accumulibacter contiguus</name>
    <dbReference type="NCBI Taxonomy" id="2954381"/>
    <lineage>
        <taxon>Bacteria</taxon>
        <taxon>Pseudomonadati</taxon>
        <taxon>Pseudomonadota</taxon>
        <taxon>Betaproteobacteria</taxon>
        <taxon>Candidatus Accumulibacter</taxon>
    </lineage>
</organism>
<dbReference type="RefSeq" id="WP_169070689.1">
    <property type="nucleotide sequence ID" value="NZ_SPMX01000036.1"/>
</dbReference>
<dbReference type="InterPro" id="IPR003737">
    <property type="entry name" value="GlcNAc_PI_deacetylase-related"/>
</dbReference>
<protein>
    <submittedName>
        <fullName evidence="3">Glycosyltransferase</fullName>
    </submittedName>
</protein>
<dbReference type="PANTHER" id="PTHR12993:SF11">
    <property type="entry name" value="N-ACETYLGLUCOSAMINYL-PHOSPHATIDYLINOSITOL DE-N-ACETYLASE"/>
    <property type="match status" value="1"/>
</dbReference>
<dbReference type="Pfam" id="PF00535">
    <property type="entry name" value="Glycos_transf_2"/>
    <property type="match status" value="1"/>
</dbReference>
<evidence type="ECO:0000256" key="1">
    <source>
        <dbReference type="SAM" id="Coils"/>
    </source>
</evidence>
<feature type="coiled-coil region" evidence="1">
    <location>
        <begin position="515"/>
        <end position="549"/>
    </location>
</feature>
<evidence type="ECO:0000313" key="4">
    <source>
        <dbReference type="Proteomes" id="UP000886469"/>
    </source>
</evidence>
<name>A0ABX1T8U1_9PROT</name>